<dbReference type="SMART" id="SM00061">
    <property type="entry name" value="MATH"/>
    <property type="match status" value="1"/>
</dbReference>
<dbReference type="PROSITE" id="PS50144">
    <property type="entry name" value="MATH"/>
    <property type="match status" value="1"/>
</dbReference>
<dbReference type="PANTHER" id="PTHR10131:SF138">
    <property type="entry name" value="RE66324P"/>
    <property type="match status" value="1"/>
</dbReference>
<evidence type="ECO:0000256" key="5">
    <source>
        <dbReference type="SAM" id="MobiDB-lite"/>
    </source>
</evidence>
<dbReference type="Gene3D" id="2.60.210.10">
    <property type="entry name" value="Apoptosis, Tumor Necrosis Factor Receptor Associated Protein 2, Chain A"/>
    <property type="match status" value="1"/>
</dbReference>
<evidence type="ECO:0000313" key="9">
    <source>
        <dbReference type="Proteomes" id="UP000682733"/>
    </source>
</evidence>
<protein>
    <recommendedName>
        <fullName evidence="6">MATH domain-containing protein</fullName>
    </recommendedName>
</protein>
<keyword evidence="1" id="KW-1017">Isopeptide bond</keyword>
<dbReference type="GO" id="GO:0006915">
    <property type="term" value="P:apoptotic process"/>
    <property type="evidence" value="ECO:0007669"/>
    <property type="project" value="UniProtKB-KW"/>
</dbReference>
<dbReference type="Pfam" id="PF21355">
    <property type="entry name" value="TRAF-mep_MATH"/>
    <property type="match status" value="1"/>
</dbReference>
<name>A0A8S2H0Y8_9BILA</name>
<gene>
    <name evidence="7" type="ORF">OVA965_LOCUS4745</name>
    <name evidence="8" type="ORF">TMI583_LOCUS4743</name>
</gene>
<proteinExistence type="predicted"/>
<dbReference type="EMBL" id="CAJNOK010001277">
    <property type="protein sequence ID" value="CAF0802993.1"/>
    <property type="molecule type" value="Genomic_DNA"/>
</dbReference>
<dbReference type="Proteomes" id="UP000682733">
    <property type="component" value="Unassembled WGS sequence"/>
</dbReference>
<dbReference type="InterPro" id="IPR049342">
    <property type="entry name" value="TRAF1-6_MATH_dom"/>
</dbReference>
<evidence type="ECO:0000256" key="1">
    <source>
        <dbReference type="ARBA" id="ARBA00022499"/>
    </source>
</evidence>
<dbReference type="InterPro" id="IPR002083">
    <property type="entry name" value="MATH/TRAF_dom"/>
</dbReference>
<dbReference type="AlphaFoldDB" id="A0A8S2H0Y8"/>
<evidence type="ECO:0000256" key="2">
    <source>
        <dbReference type="ARBA" id="ARBA00022703"/>
    </source>
</evidence>
<evidence type="ECO:0000313" key="7">
    <source>
        <dbReference type="EMBL" id="CAF0802993.1"/>
    </source>
</evidence>
<keyword evidence="3" id="KW-0832">Ubl conjugation</keyword>
<evidence type="ECO:0000313" key="8">
    <source>
        <dbReference type="EMBL" id="CAF3586453.1"/>
    </source>
</evidence>
<reference evidence="8" key="1">
    <citation type="submission" date="2021-02" db="EMBL/GenBank/DDBJ databases">
        <authorList>
            <person name="Nowell W R."/>
        </authorList>
    </citation>
    <scope>NUCLEOTIDE SEQUENCE</scope>
</reference>
<evidence type="ECO:0000256" key="3">
    <source>
        <dbReference type="ARBA" id="ARBA00022843"/>
    </source>
</evidence>
<sequence length="416" mass="48251">MFNQKSDPITASSTIDTELVECQKCVVINKEHVTHSTKRSRSSYDEQLLESCNIVKEYKVKKQAYSNNSQKFVRCVMAKWGCLQQLTEDELHDHYLSKVHQKYLMVAIRHYIMTIHLDHDSNIQINAKQFHRITTTQDTGYVFYDITKLTIEFTHIKSTVDTNQQELLKLKQTEREQDAFIGGIQINQQLLQQNLTELSYSVENRQSALSYGGSYIWKVTNVSELIMHAQSERRPSIYSPAFYSSTTGYKMCMRLYLNGNGNARCTHLSLFFVIMQGEYDAVLKWPFHFKITFCLFDQSGQKRHIIDSFNPDTKSNSFQLPTAQMNIASGIPKFFPLAVLQQEEDNYVKDDTMFIKCIVNFNDFSTMMLPYLLSLNPGLPNHVQERMIENELQRRQQQQQNQSVITTTIPVSSPCT</sequence>
<feature type="domain" description="MATH" evidence="6">
    <location>
        <begin position="212"/>
        <end position="359"/>
    </location>
</feature>
<evidence type="ECO:0000259" key="6">
    <source>
        <dbReference type="PROSITE" id="PS50144"/>
    </source>
</evidence>
<dbReference type="EMBL" id="CAJOBA010001277">
    <property type="protein sequence ID" value="CAF3586453.1"/>
    <property type="molecule type" value="Genomic_DNA"/>
</dbReference>
<dbReference type="GO" id="GO:0005164">
    <property type="term" value="F:tumor necrosis factor receptor binding"/>
    <property type="evidence" value="ECO:0007669"/>
    <property type="project" value="TreeGrafter"/>
</dbReference>
<dbReference type="InterPro" id="IPR008974">
    <property type="entry name" value="TRAF-like"/>
</dbReference>
<feature type="region of interest" description="Disordered" evidence="5">
    <location>
        <begin position="395"/>
        <end position="416"/>
    </location>
</feature>
<dbReference type="PANTHER" id="PTHR10131">
    <property type="entry name" value="TNF RECEPTOR ASSOCIATED FACTOR"/>
    <property type="match status" value="1"/>
</dbReference>
<dbReference type="Proteomes" id="UP000677228">
    <property type="component" value="Unassembled WGS sequence"/>
</dbReference>
<accession>A0A8S2H0Y8</accession>
<dbReference type="SUPFAM" id="SSF49599">
    <property type="entry name" value="TRAF domain-like"/>
    <property type="match status" value="1"/>
</dbReference>
<feature type="compositionally biased region" description="Polar residues" evidence="5">
    <location>
        <begin position="403"/>
        <end position="416"/>
    </location>
</feature>
<evidence type="ECO:0000256" key="4">
    <source>
        <dbReference type="ARBA" id="ARBA00023054"/>
    </source>
</evidence>
<keyword evidence="4" id="KW-0175">Coiled coil</keyword>
<dbReference type="FunFam" id="2.60.210.10:FF:000001">
    <property type="entry name" value="TNF receptor-associated factor"/>
    <property type="match status" value="1"/>
</dbReference>
<organism evidence="8 9">
    <name type="scientific">Didymodactylos carnosus</name>
    <dbReference type="NCBI Taxonomy" id="1234261"/>
    <lineage>
        <taxon>Eukaryota</taxon>
        <taxon>Metazoa</taxon>
        <taxon>Spiralia</taxon>
        <taxon>Gnathifera</taxon>
        <taxon>Rotifera</taxon>
        <taxon>Eurotatoria</taxon>
        <taxon>Bdelloidea</taxon>
        <taxon>Philodinida</taxon>
        <taxon>Philodinidae</taxon>
        <taxon>Didymodactylos</taxon>
    </lineage>
</organism>
<keyword evidence="2" id="KW-0053">Apoptosis</keyword>
<dbReference type="CDD" id="cd00270">
    <property type="entry name" value="MATH_TRAF_C"/>
    <property type="match status" value="1"/>
</dbReference>
<dbReference type="GO" id="GO:0043122">
    <property type="term" value="P:regulation of canonical NF-kappaB signal transduction"/>
    <property type="evidence" value="ECO:0007669"/>
    <property type="project" value="TreeGrafter"/>
</dbReference>
<comment type="caution">
    <text evidence="8">The sequence shown here is derived from an EMBL/GenBank/DDBJ whole genome shotgun (WGS) entry which is preliminary data.</text>
</comment>
<dbReference type="GO" id="GO:0009898">
    <property type="term" value="C:cytoplasmic side of plasma membrane"/>
    <property type="evidence" value="ECO:0007669"/>
    <property type="project" value="TreeGrafter"/>
</dbReference>